<evidence type="ECO:0000256" key="5">
    <source>
        <dbReference type="SAM" id="MobiDB-lite"/>
    </source>
</evidence>
<dbReference type="SUPFAM" id="SSF46894">
    <property type="entry name" value="C-terminal effector domain of the bipartite response regulators"/>
    <property type="match status" value="1"/>
</dbReference>
<sequence>MTRTPHLDVGPRGGPGEVAGPSGELDVRLLGAVEVRRDGVPVPVPSGRPAVILAALALRPGGVVSQGTLARLLWPDAQPEHPRAALQTHVARVRAVLGRSAVESTGDGYRLVLPPDVVDVTRFRGLSAAARAMDDLPGRLALLDQALLLWRGNPLAGLWPDVLTRQSAPSLLDEVLTVAERACELRLLLHGPDDGVIRELRELVTAYPEREGAAAQLMIALYREGRQGDALGVFHDTVRALRAAGRRPGPELAAVHARLLSGDGDPVTAGADAGASAAP</sequence>
<dbReference type="GO" id="GO:0003677">
    <property type="term" value="F:DNA binding"/>
    <property type="evidence" value="ECO:0007669"/>
    <property type="project" value="UniProtKB-KW"/>
</dbReference>
<dbReference type="InterPro" id="IPR001867">
    <property type="entry name" value="OmpR/PhoB-type_DNA-bd"/>
</dbReference>
<dbReference type="InterPro" id="IPR051677">
    <property type="entry name" value="AfsR-DnrI-RedD_regulator"/>
</dbReference>
<dbReference type="InterPro" id="IPR011990">
    <property type="entry name" value="TPR-like_helical_dom_sf"/>
</dbReference>
<evidence type="ECO:0000259" key="6">
    <source>
        <dbReference type="SMART" id="SM00862"/>
    </source>
</evidence>
<keyword evidence="2" id="KW-0805">Transcription regulation</keyword>
<evidence type="ECO:0000256" key="2">
    <source>
        <dbReference type="ARBA" id="ARBA00023015"/>
    </source>
</evidence>
<evidence type="ECO:0000256" key="1">
    <source>
        <dbReference type="ARBA" id="ARBA00005820"/>
    </source>
</evidence>
<dbReference type="Pfam" id="PF00486">
    <property type="entry name" value="Trans_reg_C"/>
    <property type="match status" value="1"/>
</dbReference>
<evidence type="ECO:0008006" key="10">
    <source>
        <dbReference type="Google" id="ProtNLM"/>
    </source>
</evidence>
<dbReference type="GO" id="GO:0000160">
    <property type="term" value="P:phosphorelay signal transduction system"/>
    <property type="evidence" value="ECO:0007669"/>
    <property type="project" value="InterPro"/>
</dbReference>
<feature type="region of interest" description="Disordered" evidence="5">
    <location>
        <begin position="1"/>
        <end position="23"/>
    </location>
</feature>
<dbReference type="InterPro" id="IPR036388">
    <property type="entry name" value="WH-like_DNA-bd_sf"/>
</dbReference>
<dbReference type="InterPro" id="IPR016032">
    <property type="entry name" value="Sig_transdc_resp-reg_C-effctor"/>
</dbReference>
<evidence type="ECO:0000256" key="3">
    <source>
        <dbReference type="ARBA" id="ARBA00023125"/>
    </source>
</evidence>
<proteinExistence type="inferred from homology"/>
<dbReference type="PANTHER" id="PTHR35807">
    <property type="entry name" value="TRANSCRIPTIONAL REGULATOR REDD-RELATED"/>
    <property type="match status" value="1"/>
</dbReference>
<keyword evidence="9" id="KW-1185">Reference proteome</keyword>
<reference evidence="8 9" key="1">
    <citation type="submission" date="2018-09" db="EMBL/GenBank/DDBJ databases">
        <title>Isolation, diversity and antifungal activity of actinobacteria from wheat.</title>
        <authorList>
            <person name="Han C."/>
        </authorList>
    </citation>
    <scope>NUCLEOTIDE SEQUENCE [LARGE SCALE GENOMIC DNA]</scope>
    <source>
        <strain evidence="8 9">NEAU-YY265</strain>
    </source>
</reference>
<protein>
    <recommendedName>
        <fullName evidence="10">OmpR/PhoB-type domain-containing protein</fullName>
    </recommendedName>
</protein>
<dbReference type="Gene3D" id="1.25.40.10">
    <property type="entry name" value="Tetratricopeptide repeat domain"/>
    <property type="match status" value="1"/>
</dbReference>
<dbReference type="RefSeq" id="WP_199702434.1">
    <property type="nucleotide sequence ID" value="NZ_QUAL01000375.1"/>
</dbReference>
<dbReference type="PANTHER" id="PTHR35807:SF1">
    <property type="entry name" value="TRANSCRIPTIONAL REGULATOR REDD"/>
    <property type="match status" value="1"/>
</dbReference>
<accession>A0A418KJ92</accession>
<feature type="non-terminal residue" evidence="8">
    <location>
        <position position="279"/>
    </location>
</feature>
<dbReference type="Pfam" id="PF03704">
    <property type="entry name" value="BTAD"/>
    <property type="match status" value="1"/>
</dbReference>
<gene>
    <name evidence="8" type="ORF">DY240_25710</name>
</gene>
<evidence type="ECO:0000259" key="7">
    <source>
        <dbReference type="SMART" id="SM01043"/>
    </source>
</evidence>
<name>A0A418KJ92_9ACTN</name>
<dbReference type="SUPFAM" id="SSF48452">
    <property type="entry name" value="TPR-like"/>
    <property type="match status" value="1"/>
</dbReference>
<dbReference type="SMART" id="SM00862">
    <property type="entry name" value="Trans_reg_C"/>
    <property type="match status" value="1"/>
</dbReference>
<evidence type="ECO:0000313" key="8">
    <source>
        <dbReference type="EMBL" id="RIQ13633.1"/>
    </source>
</evidence>
<feature type="domain" description="OmpR/PhoB-type" evidence="6">
    <location>
        <begin position="39"/>
        <end position="111"/>
    </location>
</feature>
<dbReference type="AlphaFoldDB" id="A0A418KJ92"/>
<comment type="similarity">
    <text evidence="1">Belongs to the AfsR/DnrI/RedD regulatory family.</text>
</comment>
<keyword evidence="3" id="KW-0238">DNA-binding</keyword>
<organism evidence="8 9">
    <name type="scientific">Jiangella rhizosphaerae</name>
    <dbReference type="NCBI Taxonomy" id="2293569"/>
    <lineage>
        <taxon>Bacteria</taxon>
        <taxon>Bacillati</taxon>
        <taxon>Actinomycetota</taxon>
        <taxon>Actinomycetes</taxon>
        <taxon>Jiangellales</taxon>
        <taxon>Jiangellaceae</taxon>
        <taxon>Jiangella</taxon>
    </lineage>
</organism>
<evidence type="ECO:0000313" key="9">
    <source>
        <dbReference type="Proteomes" id="UP000284057"/>
    </source>
</evidence>
<dbReference type="Gene3D" id="1.10.10.10">
    <property type="entry name" value="Winged helix-like DNA-binding domain superfamily/Winged helix DNA-binding domain"/>
    <property type="match status" value="1"/>
</dbReference>
<dbReference type="SMART" id="SM01043">
    <property type="entry name" value="BTAD"/>
    <property type="match status" value="1"/>
</dbReference>
<evidence type="ECO:0000256" key="4">
    <source>
        <dbReference type="ARBA" id="ARBA00023163"/>
    </source>
</evidence>
<dbReference type="GO" id="GO:0006355">
    <property type="term" value="P:regulation of DNA-templated transcription"/>
    <property type="evidence" value="ECO:0007669"/>
    <property type="project" value="InterPro"/>
</dbReference>
<keyword evidence="4" id="KW-0804">Transcription</keyword>
<dbReference type="InterPro" id="IPR005158">
    <property type="entry name" value="BTAD"/>
</dbReference>
<dbReference type="Proteomes" id="UP000284057">
    <property type="component" value="Unassembled WGS sequence"/>
</dbReference>
<comment type="caution">
    <text evidence="8">The sequence shown here is derived from an EMBL/GenBank/DDBJ whole genome shotgun (WGS) entry which is preliminary data.</text>
</comment>
<feature type="domain" description="Bacterial transcriptional activator" evidence="7">
    <location>
        <begin position="118"/>
        <end position="260"/>
    </location>
</feature>
<dbReference type="EMBL" id="QUAL01000375">
    <property type="protein sequence ID" value="RIQ13633.1"/>
    <property type="molecule type" value="Genomic_DNA"/>
</dbReference>